<dbReference type="InterPro" id="IPR050700">
    <property type="entry name" value="YIM1/Zinc_Alcohol_DH_Fams"/>
</dbReference>
<reference evidence="2 3" key="1">
    <citation type="journal article" date="2021" name="Genome Biol. Evol.">
        <title>Complete Genome Sequencing of a Novel Gloeobacter Species from a Waterfall Cave in Mexico.</title>
        <authorList>
            <person name="Saw J.H."/>
            <person name="Cardona T."/>
            <person name="Montejano G."/>
        </authorList>
    </citation>
    <scope>NUCLEOTIDE SEQUENCE [LARGE SCALE GENOMIC DNA]</scope>
    <source>
        <strain evidence="2">MG652769</strain>
    </source>
</reference>
<evidence type="ECO:0000313" key="3">
    <source>
        <dbReference type="Proteomes" id="UP001054846"/>
    </source>
</evidence>
<dbReference type="PANTHER" id="PTHR11695">
    <property type="entry name" value="ALCOHOL DEHYDROGENASE RELATED"/>
    <property type="match status" value="1"/>
</dbReference>
<evidence type="ECO:0000313" key="2">
    <source>
        <dbReference type="EMBL" id="UFP94575.1"/>
    </source>
</evidence>
<dbReference type="RefSeq" id="WP_230841622.1">
    <property type="nucleotide sequence ID" value="NZ_CP063845.1"/>
</dbReference>
<evidence type="ECO:0000259" key="1">
    <source>
        <dbReference type="SMART" id="SM00829"/>
    </source>
</evidence>
<accession>A0ABY3PLJ5</accession>
<dbReference type="InterPro" id="IPR011032">
    <property type="entry name" value="GroES-like_sf"/>
</dbReference>
<dbReference type="InterPro" id="IPR036291">
    <property type="entry name" value="NAD(P)-bd_dom_sf"/>
</dbReference>
<organism evidence="2 3">
    <name type="scientific">Gloeobacter morelensis MG652769</name>
    <dbReference type="NCBI Taxonomy" id="2781736"/>
    <lineage>
        <taxon>Bacteria</taxon>
        <taxon>Bacillati</taxon>
        <taxon>Cyanobacteriota</taxon>
        <taxon>Cyanophyceae</taxon>
        <taxon>Gloeobacterales</taxon>
        <taxon>Gloeobacteraceae</taxon>
        <taxon>Gloeobacter</taxon>
        <taxon>Gloeobacter morelensis</taxon>
    </lineage>
</organism>
<feature type="domain" description="Enoyl reductase (ER)" evidence="1">
    <location>
        <begin position="1"/>
        <end position="233"/>
    </location>
</feature>
<dbReference type="PANTHER" id="PTHR11695:SF294">
    <property type="entry name" value="RETICULON-4-INTERACTING PROTEIN 1, MITOCHONDRIAL"/>
    <property type="match status" value="1"/>
</dbReference>
<name>A0ABY3PLJ5_9CYAN</name>
<dbReference type="InterPro" id="IPR020843">
    <property type="entry name" value="ER"/>
</dbReference>
<proteinExistence type="predicted"/>
<dbReference type="Gene3D" id="3.40.50.720">
    <property type="entry name" value="NAD(P)-binding Rossmann-like Domain"/>
    <property type="match status" value="1"/>
</dbReference>
<keyword evidence="3" id="KW-1185">Reference proteome</keyword>
<dbReference type="SUPFAM" id="SSF50129">
    <property type="entry name" value="GroES-like"/>
    <property type="match status" value="1"/>
</dbReference>
<dbReference type="EMBL" id="CP063845">
    <property type="protein sequence ID" value="UFP94575.1"/>
    <property type="molecule type" value="Genomic_DNA"/>
</dbReference>
<dbReference type="CDD" id="cd08267">
    <property type="entry name" value="MDR1"/>
    <property type="match status" value="1"/>
</dbReference>
<dbReference type="Gene3D" id="3.90.180.10">
    <property type="entry name" value="Medium-chain alcohol dehydrogenases, catalytic domain"/>
    <property type="match status" value="1"/>
</dbReference>
<dbReference type="SUPFAM" id="SSF51735">
    <property type="entry name" value="NAD(P)-binding Rossmann-fold domains"/>
    <property type="match status" value="1"/>
</dbReference>
<sequence>MAVHPGREVYANLGLPPGGSYAESVAVDQSAVARKPDSLSYIEAAAVPVTGQTALQALRDIGRIRAGMRVMVIGAAGGVGTFAVQIARQFGAQVTGVCSGSKAELVGSLGAERVIDYERQDPSTDTVRHEIVFDTVGKSSPSRCRDILTDDGIYISTLPTPEVLAKVVLGNLLPGQRSGVITARADGGELEFLNRWFEEGKLRVVVDRTWPLPEAAAAHAYSETGRATGKIVLVVRE</sequence>
<dbReference type="SMART" id="SM00829">
    <property type="entry name" value="PKS_ER"/>
    <property type="match status" value="1"/>
</dbReference>
<protein>
    <submittedName>
        <fullName evidence="2">NAD(P)-dependent alcohol dehydrogenase</fullName>
    </submittedName>
</protein>
<dbReference type="Pfam" id="PF13602">
    <property type="entry name" value="ADH_zinc_N_2"/>
    <property type="match status" value="1"/>
</dbReference>
<gene>
    <name evidence="2" type="ORF">ISF26_23045</name>
</gene>
<dbReference type="Proteomes" id="UP001054846">
    <property type="component" value="Chromosome"/>
</dbReference>